<dbReference type="EMBL" id="BAAAZX010000003">
    <property type="protein sequence ID" value="GAA3984098.1"/>
    <property type="molecule type" value="Genomic_DNA"/>
</dbReference>
<feature type="region of interest" description="Disordered" evidence="1">
    <location>
        <begin position="77"/>
        <end position="96"/>
    </location>
</feature>
<dbReference type="RefSeq" id="WP_345562017.1">
    <property type="nucleotide sequence ID" value="NZ_BAAAZX010000003.1"/>
</dbReference>
<feature type="domain" description="Peptidoglycan binding-like" evidence="2">
    <location>
        <begin position="174"/>
        <end position="233"/>
    </location>
</feature>
<evidence type="ECO:0000256" key="1">
    <source>
        <dbReference type="SAM" id="MobiDB-lite"/>
    </source>
</evidence>
<feature type="compositionally biased region" description="Basic and acidic residues" evidence="1">
    <location>
        <begin position="1"/>
        <end position="15"/>
    </location>
</feature>
<evidence type="ECO:0000313" key="3">
    <source>
        <dbReference type="EMBL" id="GAA3984098.1"/>
    </source>
</evidence>
<protein>
    <recommendedName>
        <fullName evidence="2">Peptidoglycan binding-like domain-containing protein</fullName>
    </recommendedName>
</protein>
<proteinExistence type="predicted"/>
<dbReference type="Gene3D" id="1.10.101.10">
    <property type="entry name" value="PGBD-like superfamily/PGBD"/>
    <property type="match status" value="1"/>
</dbReference>
<dbReference type="Proteomes" id="UP001500456">
    <property type="component" value="Unassembled WGS sequence"/>
</dbReference>
<accession>A0ABP7QLI5</accession>
<name>A0ABP7QLI5_9ACTN</name>
<dbReference type="Pfam" id="PF01471">
    <property type="entry name" value="PG_binding_1"/>
    <property type="match status" value="1"/>
</dbReference>
<organism evidence="3 4">
    <name type="scientific">Streptomyces plumbiresistens</name>
    <dbReference type="NCBI Taxonomy" id="511811"/>
    <lineage>
        <taxon>Bacteria</taxon>
        <taxon>Bacillati</taxon>
        <taxon>Actinomycetota</taxon>
        <taxon>Actinomycetes</taxon>
        <taxon>Kitasatosporales</taxon>
        <taxon>Streptomycetaceae</taxon>
        <taxon>Streptomyces</taxon>
    </lineage>
</organism>
<feature type="region of interest" description="Disordered" evidence="1">
    <location>
        <begin position="137"/>
        <end position="175"/>
    </location>
</feature>
<dbReference type="InterPro" id="IPR002477">
    <property type="entry name" value="Peptidoglycan-bd-like"/>
</dbReference>
<reference evidence="4" key="1">
    <citation type="journal article" date="2019" name="Int. J. Syst. Evol. Microbiol.">
        <title>The Global Catalogue of Microorganisms (GCM) 10K type strain sequencing project: providing services to taxonomists for standard genome sequencing and annotation.</title>
        <authorList>
            <consortium name="The Broad Institute Genomics Platform"/>
            <consortium name="The Broad Institute Genome Sequencing Center for Infectious Disease"/>
            <person name="Wu L."/>
            <person name="Ma J."/>
        </authorList>
    </citation>
    <scope>NUCLEOTIDE SEQUENCE [LARGE SCALE GENOMIC DNA]</scope>
    <source>
        <strain evidence="4">JCM 16924</strain>
    </source>
</reference>
<dbReference type="SUPFAM" id="SSF47090">
    <property type="entry name" value="PGBD-like"/>
    <property type="match status" value="1"/>
</dbReference>
<dbReference type="InterPro" id="IPR036366">
    <property type="entry name" value="PGBDSf"/>
</dbReference>
<keyword evidence="4" id="KW-1185">Reference proteome</keyword>
<feature type="region of interest" description="Disordered" evidence="1">
    <location>
        <begin position="1"/>
        <end position="27"/>
    </location>
</feature>
<evidence type="ECO:0000313" key="4">
    <source>
        <dbReference type="Proteomes" id="UP001500456"/>
    </source>
</evidence>
<feature type="compositionally biased region" description="Low complexity" evidence="1">
    <location>
        <begin position="137"/>
        <end position="160"/>
    </location>
</feature>
<gene>
    <name evidence="3" type="ORF">GCM10022232_15870</name>
</gene>
<comment type="caution">
    <text evidence="3">The sequence shown here is derived from an EMBL/GenBank/DDBJ whole genome shotgun (WGS) entry which is preliminary data.</text>
</comment>
<evidence type="ECO:0000259" key="2">
    <source>
        <dbReference type="Pfam" id="PF01471"/>
    </source>
</evidence>
<sequence>MPKPTDRGQPPERPDGPPLEPVRVLRPRNTDALAELIREFREQTGAYQERRDHTGDYEVVPLPRVEAETQELPPVADKGQVTSAGHPTASGHYAVRGGGSVGRVPGLRRTAVVGAVAAAALIGFGCAFLLPDRSDASAAQPALPSTPASATPTPTASAATDPDGPGTLREGAAGPEVTDLQQRLLRIPNVYDHGSTSGSYDATLTEAVARFQVWYGIRGDETGVYGDDTRLALESRTGG</sequence>
<dbReference type="InterPro" id="IPR036365">
    <property type="entry name" value="PGBD-like_sf"/>
</dbReference>